<dbReference type="SUPFAM" id="SSF55874">
    <property type="entry name" value="ATPase domain of HSP90 chaperone/DNA topoisomerase II/histidine kinase"/>
    <property type="match status" value="1"/>
</dbReference>
<sequence length="420" mass="46699">MPYREQHAASEAEQESLPPARILVVDDREENLLAVRASLAAPDYRLVEARSGEEALRHLLQDDTFALVLLDVRMPGMDGFEVAHLMRRRARTRFTPIVFLSADAIDLASAYRGYEAGAIDYMLKPLDPLVLRAKVAAFVELHQQRELIRRQGERLARAEARNHELQLAAVQLESERRERAALSDAVRMRDEFLMLASHELNTPLTPLLASIQSLLLSARAGRFEPTHAVRSLELAQRQIRRLARLVAELLEVTRIEGGKLALSLTDVDLAEVAREVVEAHREESARAGVPLQLEVRGSARGRWDRMRIEQIVTNLVANAVKFGDHKPVDVIVELDGDVARILVRDRGIGIGADHIGRIFDRFARAESSRHYAGLGLGLYIVRRLAEAHGGTVRVESAIGRGSTFTVELPARPTTGVHASA</sequence>
<dbReference type="InterPro" id="IPR036890">
    <property type="entry name" value="HATPase_C_sf"/>
</dbReference>
<dbReference type="PRINTS" id="PR00344">
    <property type="entry name" value="BCTRLSENSOR"/>
</dbReference>
<evidence type="ECO:0000256" key="7">
    <source>
        <dbReference type="SAM" id="Coils"/>
    </source>
</evidence>
<feature type="domain" description="Response regulatory" evidence="9">
    <location>
        <begin position="21"/>
        <end position="139"/>
    </location>
</feature>
<dbReference type="PROSITE" id="PS50109">
    <property type="entry name" value="HIS_KIN"/>
    <property type="match status" value="1"/>
</dbReference>
<dbReference type="InterPro" id="IPR001789">
    <property type="entry name" value="Sig_transdc_resp-reg_receiver"/>
</dbReference>
<dbReference type="FunFam" id="3.30.565.10:FF:000006">
    <property type="entry name" value="Sensor histidine kinase WalK"/>
    <property type="match status" value="1"/>
</dbReference>
<keyword evidence="5" id="KW-0418">Kinase</keyword>
<dbReference type="GO" id="GO:0000155">
    <property type="term" value="F:phosphorelay sensor kinase activity"/>
    <property type="evidence" value="ECO:0007669"/>
    <property type="project" value="InterPro"/>
</dbReference>
<dbReference type="Proteomes" id="UP000034883">
    <property type="component" value="Chromosome"/>
</dbReference>
<dbReference type="PANTHER" id="PTHR43547:SF2">
    <property type="entry name" value="HYBRID SIGNAL TRANSDUCTION HISTIDINE KINASE C"/>
    <property type="match status" value="1"/>
</dbReference>
<dbReference type="EC" id="2.7.13.3" evidence="2"/>
<feature type="coiled-coil region" evidence="7">
    <location>
        <begin position="141"/>
        <end position="175"/>
    </location>
</feature>
<dbReference type="SMART" id="SM00448">
    <property type="entry name" value="REC"/>
    <property type="match status" value="1"/>
</dbReference>
<proteinExistence type="predicted"/>
<dbReference type="InterPro" id="IPR011006">
    <property type="entry name" value="CheY-like_superfamily"/>
</dbReference>
<comment type="catalytic activity">
    <reaction evidence="1">
        <text>ATP + protein L-histidine = ADP + protein N-phospho-L-histidine.</text>
        <dbReference type="EC" id="2.7.13.3"/>
    </reaction>
</comment>
<dbReference type="AlphaFoldDB" id="A0A0F6YKU1"/>
<dbReference type="SUPFAM" id="SSF52172">
    <property type="entry name" value="CheY-like"/>
    <property type="match status" value="1"/>
</dbReference>
<dbReference type="Pfam" id="PF00072">
    <property type="entry name" value="Response_reg"/>
    <property type="match status" value="1"/>
</dbReference>
<accession>A0A0F6YKU1</accession>
<evidence type="ECO:0000256" key="4">
    <source>
        <dbReference type="ARBA" id="ARBA00022679"/>
    </source>
</evidence>
<dbReference type="Pfam" id="PF00512">
    <property type="entry name" value="HisKA"/>
    <property type="match status" value="1"/>
</dbReference>
<evidence type="ECO:0000313" key="10">
    <source>
        <dbReference type="EMBL" id="AKF08778.1"/>
    </source>
</evidence>
<dbReference type="InterPro" id="IPR003594">
    <property type="entry name" value="HATPase_dom"/>
</dbReference>
<dbReference type="Pfam" id="PF02518">
    <property type="entry name" value="HATPase_c"/>
    <property type="match status" value="1"/>
</dbReference>
<keyword evidence="3 6" id="KW-0597">Phosphoprotein</keyword>
<dbReference type="RefSeq" id="WP_053235883.1">
    <property type="nucleotide sequence ID" value="NZ_CP011125.1"/>
</dbReference>
<dbReference type="KEGG" id="samy:DB32_005927"/>
<dbReference type="InterPro" id="IPR036097">
    <property type="entry name" value="HisK_dim/P_sf"/>
</dbReference>
<feature type="modified residue" description="4-aspartylphosphate" evidence="6">
    <location>
        <position position="71"/>
    </location>
</feature>
<gene>
    <name evidence="10" type="ORF">DB32_005927</name>
</gene>
<dbReference type="PROSITE" id="PS50110">
    <property type="entry name" value="RESPONSE_REGULATORY"/>
    <property type="match status" value="1"/>
</dbReference>
<dbReference type="PANTHER" id="PTHR43547">
    <property type="entry name" value="TWO-COMPONENT HISTIDINE KINASE"/>
    <property type="match status" value="1"/>
</dbReference>
<dbReference type="EMBL" id="CP011125">
    <property type="protein sequence ID" value="AKF08778.1"/>
    <property type="molecule type" value="Genomic_DNA"/>
</dbReference>
<organism evidence="10 11">
    <name type="scientific">Sandaracinus amylolyticus</name>
    <dbReference type="NCBI Taxonomy" id="927083"/>
    <lineage>
        <taxon>Bacteria</taxon>
        <taxon>Pseudomonadati</taxon>
        <taxon>Myxococcota</taxon>
        <taxon>Polyangia</taxon>
        <taxon>Polyangiales</taxon>
        <taxon>Sandaracinaceae</taxon>
        <taxon>Sandaracinus</taxon>
    </lineage>
</organism>
<dbReference type="SMART" id="SM00387">
    <property type="entry name" value="HATPase_c"/>
    <property type="match status" value="1"/>
</dbReference>
<keyword evidence="4" id="KW-0808">Transferase</keyword>
<dbReference type="Gene3D" id="3.40.50.2300">
    <property type="match status" value="1"/>
</dbReference>
<protein>
    <recommendedName>
        <fullName evidence="2">histidine kinase</fullName>
        <ecNumber evidence="2">2.7.13.3</ecNumber>
    </recommendedName>
</protein>
<dbReference type="Gene3D" id="3.30.565.10">
    <property type="entry name" value="Histidine kinase-like ATPase, C-terminal domain"/>
    <property type="match status" value="1"/>
</dbReference>
<feature type="domain" description="Histidine kinase" evidence="8">
    <location>
        <begin position="195"/>
        <end position="412"/>
    </location>
</feature>
<evidence type="ECO:0000259" key="9">
    <source>
        <dbReference type="PROSITE" id="PS50110"/>
    </source>
</evidence>
<keyword evidence="11" id="KW-1185">Reference proteome</keyword>
<dbReference type="STRING" id="927083.DB32_005927"/>
<dbReference type="SMART" id="SM00388">
    <property type="entry name" value="HisKA"/>
    <property type="match status" value="1"/>
</dbReference>
<dbReference type="OrthoDB" id="9796100at2"/>
<evidence type="ECO:0000259" key="8">
    <source>
        <dbReference type="PROSITE" id="PS50109"/>
    </source>
</evidence>
<evidence type="ECO:0000256" key="6">
    <source>
        <dbReference type="PROSITE-ProRule" id="PRU00169"/>
    </source>
</evidence>
<evidence type="ECO:0000256" key="1">
    <source>
        <dbReference type="ARBA" id="ARBA00000085"/>
    </source>
</evidence>
<evidence type="ECO:0000313" key="11">
    <source>
        <dbReference type="Proteomes" id="UP000034883"/>
    </source>
</evidence>
<reference evidence="10 11" key="1">
    <citation type="submission" date="2015-03" db="EMBL/GenBank/DDBJ databases">
        <title>Genome assembly of Sandaracinus amylolyticus DSM 53668.</title>
        <authorList>
            <person name="Sharma G."/>
            <person name="Subramanian S."/>
        </authorList>
    </citation>
    <scope>NUCLEOTIDE SEQUENCE [LARGE SCALE GENOMIC DNA]</scope>
    <source>
        <strain evidence="10 11">DSM 53668</strain>
    </source>
</reference>
<evidence type="ECO:0000256" key="5">
    <source>
        <dbReference type="ARBA" id="ARBA00022777"/>
    </source>
</evidence>
<dbReference type="InterPro" id="IPR003661">
    <property type="entry name" value="HisK_dim/P_dom"/>
</dbReference>
<dbReference type="CDD" id="cd00082">
    <property type="entry name" value="HisKA"/>
    <property type="match status" value="1"/>
</dbReference>
<dbReference type="InterPro" id="IPR004358">
    <property type="entry name" value="Sig_transdc_His_kin-like_C"/>
</dbReference>
<evidence type="ECO:0000256" key="2">
    <source>
        <dbReference type="ARBA" id="ARBA00012438"/>
    </source>
</evidence>
<name>A0A0F6YKU1_9BACT</name>
<dbReference type="SUPFAM" id="SSF47384">
    <property type="entry name" value="Homodimeric domain of signal transducing histidine kinase"/>
    <property type="match status" value="1"/>
</dbReference>
<dbReference type="Gene3D" id="1.10.287.130">
    <property type="match status" value="1"/>
</dbReference>
<evidence type="ECO:0000256" key="3">
    <source>
        <dbReference type="ARBA" id="ARBA00022553"/>
    </source>
</evidence>
<keyword evidence="7" id="KW-0175">Coiled coil</keyword>
<dbReference type="InterPro" id="IPR005467">
    <property type="entry name" value="His_kinase_dom"/>
</dbReference>